<gene>
    <name evidence="5" type="ORF">QE404_002441</name>
</gene>
<dbReference type="EMBL" id="JAUTAL010000001">
    <property type="protein sequence ID" value="MDQ1097294.1"/>
    <property type="molecule type" value="Genomic_DNA"/>
</dbReference>
<evidence type="ECO:0000313" key="5">
    <source>
        <dbReference type="EMBL" id="MDQ1097294.1"/>
    </source>
</evidence>
<name>A0ABU0TJR8_9FLAO</name>
<dbReference type="PROSITE" id="PS00211">
    <property type="entry name" value="ABC_TRANSPORTER_1"/>
    <property type="match status" value="1"/>
</dbReference>
<proteinExistence type="predicted"/>
<evidence type="ECO:0000256" key="3">
    <source>
        <dbReference type="ARBA" id="ARBA00022840"/>
    </source>
</evidence>
<dbReference type="SMART" id="SM00382">
    <property type="entry name" value="AAA"/>
    <property type="match status" value="1"/>
</dbReference>
<keyword evidence="3 5" id="KW-0067">ATP-binding</keyword>
<dbReference type="InterPro" id="IPR027417">
    <property type="entry name" value="P-loop_NTPase"/>
</dbReference>
<dbReference type="InterPro" id="IPR017871">
    <property type="entry name" value="ABC_transporter-like_CS"/>
</dbReference>
<protein>
    <submittedName>
        <fullName evidence="5">Iron(III) transport system ATP-binding protein</fullName>
    </submittedName>
</protein>
<dbReference type="InterPro" id="IPR003593">
    <property type="entry name" value="AAA+_ATPase"/>
</dbReference>
<evidence type="ECO:0000256" key="1">
    <source>
        <dbReference type="ARBA" id="ARBA00022448"/>
    </source>
</evidence>
<dbReference type="PANTHER" id="PTHR42781">
    <property type="entry name" value="SPERMIDINE/PUTRESCINE IMPORT ATP-BINDING PROTEIN POTA"/>
    <property type="match status" value="1"/>
</dbReference>
<keyword evidence="6" id="KW-1185">Reference proteome</keyword>
<dbReference type="RefSeq" id="WP_307450707.1">
    <property type="nucleotide sequence ID" value="NZ_JAUTAL010000001.1"/>
</dbReference>
<evidence type="ECO:0000313" key="6">
    <source>
        <dbReference type="Proteomes" id="UP001225072"/>
    </source>
</evidence>
<dbReference type="Proteomes" id="UP001225072">
    <property type="component" value="Unassembled WGS sequence"/>
</dbReference>
<dbReference type="InterPro" id="IPR050093">
    <property type="entry name" value="ABC_SmlMolc_Importer"/>
</dbReference>
<comment type="caution">
    <text evidence="5">The sequence shown here is derived from an EMBL/GenBank/DDBJ whole genome shotgun (WGS) entry which is preliminary data.</text>
</comment>
<keyword evidence="2" id="KW-0547">Nucleotide-binding</keyword>
<keyword evidence="1" id="KW-0813">Transport</keyword>
<evidence type="ECO:0000256" key="2">
    <source>
        <dbReference type="ARBA" id="ARBA00022741"/>
    </source>
</evidence>
<feature type="domain" description="ABC transporter" evidence="4">
    <location>
        <begin position="3"/>
        <end position="236"/>
    </location>
</feature>
<dbReference type="InterPro" id="IPR003439">
    <property type="entry name" value="ABC_transporter-like_ATP-bd"/>
</dbReference>
<accession>A0ABU0TJR8</accession>
<dbReference type="Gene3D" id="3.40.50.300">
    <property type="entry name" value="P-loop containing nucleotide triphosphate hydrolases"/>
    <property type="match status" value="1"/>
</dbReference>
<dbReference type="SUPFAM" id="SSF52540">
    <property type="entry name" value="P-loop containing nucleoside triphosphate hydrolases"/>
    <property type="match status" value="1"/>
</dbReference>
<organism evidence="5 6">
    <name type="scientific">Chryseobacterium camelliae</name>
    <dbReference type="NCBI Taxonomy" id="1265445"/>
    <lineage>
        <taxon>Bacteria</taxon>
        <taxon>Pseudomonadati</taxon>
        <taxon>Bacteroidota</taxon>
        <taxon>Flavobacteriia</taxon>
        <taxon>Flavobacteriales</taxon>
        <taxon>Weeksellaceae</taxon>
        <taxon>Chryseobacterium group</taxon>
        <taxon>Chryseobacterium</taxon>
    </lineage>
</organism>
<dbReference type="PANTHER" id="PTHR42781:SF4">
    <property type="entry name" value="SPERMIDINE_PUTRESCINE IMPORT ATP-BINDING PROTEIN POTA"/>
    <property type="match status" value="1"/>
</dbReference>
<reference evidence="5 6" key="1">
    <citation type="submission" date="2023-07" db="EMBL/GenBank/DDBJ databases">
        <title>Functional and genomic diversity of the sorghum phyllosphere microbiome.</title>
        <authorList>
            <person name="Shade A."/>
        </authorList>
    </citation>
    <scope>NUCLEOTIDE SEQUENCE [LARGE SCALE GENOMIC DNA]</scope>
    <source>
        <strain evidence="5 6">SORGH_AS_1064</strain>
    </source>
</reference>
<dbReference type="Pfam" id="PF00005">
    <property type="entry name" value="ABC_tran"/>
    <property type="match status" value="1"/>
</dbReference>
<sequence length="313" mass="35742">MLLEISHLNFSYSKERPLFRNLNLKLEEGKIVALAGESGCGKSTLLNLIYGKLDWESGDIIFDGRKLLGPKGNLVPGEAEMKLVAQNFDLMPYATVAENVGKFISNINLARKKATVSELLEVVGLEDYAATLPKYLSGGQQQRVAIARALSVLPKLLILDEPFSNLDFPRKIELRERLFRYVKQHGISLVISTHELQDVMPWLDRIIILQEGRLIQNDHPEEIYRHPYNPYVARLFGEVNIFSEQEKETLGIPEFFYYPHEIVISNEGQEAEVLESRFAGNHYRTIIRINDKEMIVETEGKVQESHISVSFQK</sequence>
<dbReference type="PROSITE" id="PS50893">
    <property type="entry name" value="ABC_TRANSPORTER_2"/>
    <property type="match status" value="1"/>
</dbReference>
<evidence type="ECO:0000259" key="4">
    <source>
        <dbReference type="PROSITE" id="PS50893"/>
    </source>
</evidence>
<dbReference type="GO" id="GO:0005524">
    <property type="term" value="F:ATP binding"/>
    <property type="evidence" value="ECO:0007669"/>
    <property type="project" value="UniProtKB-KW"/>
</dbReference>